<organism evidence="5">
    <name type="scientific">Compsopogon caeruleus</name>
    <dbReference type="NCBI Taxonomy" id="31354"/>
    <lineage>
        <taxon>Eukaryota</taxon>
        <taxon>Rhodophyta</taxon>
        <taxon>Compsopogonophyceae</taxon>
        <taxon>Compsopogonales</taxon>
        <taxon>Compsopogonaceae</taxon>
        <taxon>Compsopogon</taxon>
    </lineage>
</organism>
<comment type="subcellular location">
    <subcellularLocation>
        <location evidence="4">Cytoplasm</location>
    </subcellularLocation>
</comment>
<dbReference type="EMBL" id="HBGH01014334">
    <property type="protein sequence ID" value="CAD9235841.1"/>
    <property type="molecule type" value="Transcribed_RNA"/>
</dbReference>
<dbReference type="EC" id="2.8.1.12" evidence="4"/>
<dbReference type="SUPFAM" id="SSF54690">
    <property type="entry name" value="Molybdopterin synthase subunit MoaE"/>
    <property type="match status" value="1"/>
</dbReference>
<feature type="binding site" evidence="4">
    <location>
        <begin position="123"/>
        <end position="125"/>
    </location>
    <ligand>
        <name>substrate</name>
    </ligand>
</feature>
<reference evidence="5" key="1">
    <citation type="submission" date="2021-01" db="EMBL/GenBank/DDBJ databases">
        <authorList>
            <person name="Corre E."/>
            <person name="Pelletier E."/>
            <person name="Niang G."/>
            <person name="Scheremetjew M."/>
            <person name="Finn R."/>
            <person name="Kale V."/>
            <person name="Holt S."/>
            <person name="Cochrane G."/>
            <person name="Meng A."/>
            <person name="Brown T."/>
            <person name="Cohen L."/>
        </authorList>
    </citation>
    <scope>NUCLEOTIDE SEQUENCE</scope>
    <source>
        <strain evidence="5">SAG 36.94</strain>
    </source>
</reference>
<name>A0A7S1XGJ0_9RHOD</name>
<proteinExistence type="inferred from homology"/>
<dbReference type="GO" id="GO:0006777">
    <property type="term" value="P:Mo-molybdopterin cofactor biosynthetic process"/>
    <property type="evidence" value="ECO:0007669"/>
    <property type="project" value="UniProtKB-UniRule"/>
</dbReference>
<keyword evidence="3 4" id="KW-0501">Molybdenum cofactor biosynthesis</keyword>
<sequence>MEEVRFYEGRMEVSEATGWVSDDAAGAISLFVGTTRDHFDGKKVVRLEYEAYKPMALKEMRALVERARATWDIKKMLVWHRLGVVPVGEASVVIAVSAERRANAIRACEFGIEELKRTVPIWKKEVYEDGSVWKANVEADLVNM</sequence>
<keyword evidence="2 4" id="KW-0808">Transferase</keyword>
<comment type="subunit">
    <text evidence="4">Heterotetramer; composed of 2 small (MOCS2A) and 2 large (MOCS2B) subunits.</text>
</comment>
<comment type="catalytic activity">
    <reaction evidence="4">
        <text>2 [molybdopterin-synthase sulfur-carrier protein]-C-terminal-Gly-aminoethanethioate + cyclic pyranopterin phosphate + H2O = molybdopterin + 2 [molybdopterin-synthase sulfur-carrier protein]-C-terminal Gly-Gly + 2 H(+)</text>
        <dbReference type="Rhea" id="RHEA:26333"/>
        <dbReference type="Rhea" id="RHEA-COMP:12202"/>
        <dbReference type="Rhea" id="RHEA-COMP:19907"/>
        <dbReference type="ChEBI" id="CHEBI:15377"/>
        <dbReference type="ChEBI" id="CHEBI:15378"/>
        <dbReference type="ChEBI" id="CHEBI:58698"/>
        <dbReference type="ChEBI" id="CHEBI:59648"/>
        <dbReference type="ChEBI" id="CHEBI:90778"/>
        <dbReference type="ChEBI" id="CHEBI:232372"/>
        <dbReference type="EC" id="2.8.1.12"/>
    </reaction>
</comment>
<evidence type="ECO:0000256" key="4">
    <source>
        <dbReference type="HAMAP-Rule" id="MF_03052"/>
    </source>
</evidence>
<comment type="function">
    <text evidence="4">Catalytic subunit of the molybdopterin synthase complex, a complex that catalyzes the conversion of precursor Z into molybdopterin. Acts by mediating the incorporation of 2 sulfur atoms from thiocarboxylated MOCS2A into precursor Z to generate a dithiolene group.</text>
</comment>
<comment type="caution">
    <text evidence="4">Lacks conserved residue(s) required for the propagation of feature annotation.</text>
</comment>
<dbReference type="AlphaFoldDB" id="A0A7S1XGJ0"/>
<comment type="similarity">
    <text evidence="4">Belongs to the MoaE family. MOCS2B subfamily.</text>
</comment>
<gene>
    <name evidence="5" type="ORF">CCAE0312_LOCUS7933</name>
</gene>
<dbReference type="CDD" id="cd00756">
    <property type="entry name" value="MoaE"/>
    <property type="match status" value="1"/>
</dbReference>
<dbReference type="GO" id="GO:0030366">
    <property type="term" value="F:molybdopterin synthase activity"/>
    <property type="evidence" value="ECO:0007669"/>
    <property type="project" value="UniProtKB-UniRule"/>
</dbReference>
<dbReference type="Pfam" id="PF02391">
    <property type="entry name" value="MoaE"/>
    <property type="match status" value="1"/>
</dbReference>
<dbReference type="InterPro" id="IPR036563">
    <property type="entry name" value="MoaE_sf"/>
</dbReference>
<accession>A0A7S1XGJ0</accession>
<feature type="binding site" evidence="4">
    <location>
        <position position="116"/>
    </location>
    <ligand>
        <name>substrate</name>
    </ligand>
</feature>
<dbReference type="FunFam" id="3.90.1170.40:FF:000002">
    <property type="entry name" value="Molybdopterin synthase catalytic subunit"/>
    <property type="match status" value="1"/>
</dbReference>
<evidence type="ECO:0000313" key="5">
    <source>
        <dbReference type="EMBL" id="CAD9235841.1"/>
    </source>
</evidence>
<evidence type="ECO:0000256" key="3">
    <source>
        <dbReference type="ARBA" id="ARBA00023150"/>
    </source>
</evidence>
<dbReference type="InterPro" id="IPR028888">
    <property type="entry name" value="MOCS2B_euk"/>
</dbReference>
<dbReference type="PANTHER" id="PTHR23404">
    <property type="entry name" value="MOLYBDOPTERIN SYNTHASE RELATED"/>
    <property type="match status" value="1"/>
</dbReference>
<evidence type="ECO:0000256" key="2">
    <source>
        <dbReference type="ARBA" id="ARBA00022679"/>
    </source>
</evidence>
<comment type="pathway">
    <text evidence="4">Cofactor biosynthesis; molybdopterin biosynthesis.</text>
</comment>
<dbReference type="UniPathway" id="UPA00344"/>
<keyword evidence="1 4" id="KW-0963">Cytoplasm</keyword>
<dbReference type="Gene3D" id="3.90.1170.40">
    <property type="entry name" value="Molybdopterin biosynthesis MoaE subunit"/>
    <property type="match status" value="1"/>
</dbReference>
<protein>
    <recommendedName>
        <fullName evidence="4">Molybdopterin synthase catalytic subunit</fullName>
        <ecNumber evidence="4">2.8.1.12</ecNumber>
    </recommendedName>
    <alternativeName>
        <fullName evidence="4">Molybdenum cofactor synthesis protein 2 large subunit</fullName>
    </alternativeName>
    <alternativeName>
        <fullName evidence="4">Molybdenum cofactor synthesis protein 2B</fullName>
        <shortName evidence="4">MOCS2B</shortName>
    </alternativeName>
</protein>
<dbReference type="InterPro" id="IPR003448">
    <property type="entry name" value="Mopterin_biosynth_MoaE"/>
</dbReference>
<evidence type="ECO:0000256" key="1">
    <source>
        <dbReference type="ARBA" id="ARBA00022490"/>
    </source>
</evidence>
<dbReference type="HAMAP" id="MF_03052">
    <property type="entry name" value="MOC2B"/>
    <property type="match status" value="1"/>
</dbReference>
<dbReference type="GO" id="GO:1990140">
    <property type="term" value="C:molybdopterin synthase complex"/>
    <property type="evidence" value="ECO:0007669"/>
    <property type="project" value="UniProtKB-UniRule"/>
</dbReference>